<dbReference type="OrthoDB" id="6434956at2759"/>
<sequence length="173" mass="20102">MYYGRNSLKQFILGKPQWILDINFRMSLEARDIAKIFLSITGFCATGTIRENRINHEVPVEESAEKERGPYEFAFDKNSEIFLVRRNGNNTVNFVTNFSALKPFFDVKRSVRGHKDKNNVKMRNLINSYNKHMGGVDYHDWLAGLIPLKFVEKVVLATFYTFTGYGYGKRLDN</sequence>
<dbReference type="Pfam" id="PF13843">
    <property type="entry name" value="DDE_Tnp_1_7"/>
    <property type="match status" value="1"/>
</dbReference>
<comment type="caution">
    <text evidence="2">The sequence shown here is derived from an EMBL/GenBank/DDBJ whole genome shotgun (WGS) entry which is preliminary data.</text>
</comment>
<evidence type="ECO:0000259" key="1">
    <source>
        <dbReference type="Pfam" id="PF13843"/>
    </source>
</evidence>
<evidence type="ECO:0000313" key="3">
    <source>
        <dbReference type="Proteomes" id="UP000887116"/>
    </source>
</evidence>
<keyword evidence="3" id="KW-1185">Reference proteome</keyword>
<feature type="domain" description="PiggyBac transposable element-derived protein" evidence="1">
    <location>
        <begin position="41"/>
        <end position="140"/>
    </location>
</feature>
<reference evidence="2" key="1">
    <citation type="submission" date="2020-07" db="EMBL/GenBank/DDBJ databases">
        <title>Multicomponent nature underlies the extraordinary mechanical properties of spider dragline silk.</title>
        <authorList>
            <person name="Kono N."/>
            <person name="Nakamura H."/>
            <person name="Mori M."/>
            <person name="Yoshida Y."/>
            <person name="Ohtoshi R."/>
            <person name="Malay A.D."/>
            <person name="Moran D.A.P."/>
            <person name="Tomita M."/>
            <person name="Numata K."/>
            <person name="Arakawa K."/>
        </authorList>
    </citation>
    <scope>NUCLEOTIDE SEQUENCE</scope>
</reference>
<accession>A0A8X6LI76</accession>
<protein>
    <recommendedName>
        <fullName evidence="1">PiggyBac transposable element-derived protein domain-containing protein</fullName>
    </recommendedName>
</protein>
<dbReference type="AlphaFoldDB" id="A0A8X6LI76"/>
<evidence type="ECO:0000313" key="2">
    <source>
        <dbReference type="EMBL" id="GFR11771.1"/>
    </source>
</evidence>
<dbReference type="Proteomes" id="UP000887116">
    <property type="component" value="Unassembled WGS sequence"/>
</dbReference>
<dbReference type="GO" id="GO:0043565">
    <property type="term" value="F:sequence-specific DNA binding"/>
    <property type="evidence" value="ECO:0007669"/>
    <property type="project" value="TreeGrafter"/>
</dbReference>
<dbReference type="PANTHER" id="PTHR47055:SF3">
    <property type="entry name" value="PHORBOL-ESTER_DAG-TYPE DOMAIN-CONTAINING PROTEIN"/>
    <property type="match status" value="1"/>
</dbReference>
<organism evidence="2 3">
    <name type="scientific">Trichonephila clavata</name>
    <name type="common">Joro spider</name>
    <name type="synonym">Nephila clavata</name>
    <dbReference type="NCBI Taxonomy" id="2740835"/>
    <lineage>
        <taxon>Eukaryota</taxon>
        <taxon>Metazoa</taxon>
        <taxon>Ecdysozoa</taxon>
        <taxon>Arthropoda</taxon>
        <taxon>Chelicerata</taxon>
        <taxon>Arachnida</taxon>
        <taxon>Araneae</taxon>
        <taxon>Araneomorphae</taxon>
        <taxon>Entelegynae</taxon>
        <taxon>Araneoidea</taxon>
        <taxon>Nephilidae</taxon>
        <taxon>Trichonephila</taxon>
    </lineage>
</organism>
<dbReference type="EMBL" id="BMAO01036581">
    <property type="protein sequence ID" value="GFR11771.1"/>
    <property type="molecule type" value="Genomic_DNA"/>
</dbReference>
<gene>
    <name evidence="2" type="ORF">TNCT_660531</name>
</gene>
<dbReference type="InterPro" id="IPR029526">
    <property type="entry name" value="PGBD"/>
</dbReference>
<dbReference type="PANTHER" id="PTHR47055">
    <property type="entry name" value="DDE_TNP_1_7 DOMAIN-CONTAINING PROTEIN"/>
    <property type="match status" value="1"/>
</dbReference>
<dbReference type="InterPro" id="IPR052638">
    <property type="entry name" value="PiggyBac_TE-derived"/>
</dbReference>
<proteinExistence type="predicted"/>
<name>A0A8X6LI76_TRICU</name>